<reference evidence="2" key="1">
    <citation type="submission" date="2016-10" db="EMBL/GenBank/DDBJ databases">
        <authorList>
            <person name="Varghese N."/>
            <person name="Submissions S."/>
        </authorList>
    </citation>
    <scope>NUCLEOTIDE SEQUENCE [LARGE SCALE GENOMIC DNA]</scope>
    <source>
        <strain evidence="2">CGMCC 4.3530</strain>
    </source>
</reference>
<organism evidence="1 2">
    <name type="scientific">Saccharopolyspora shandongensis</name>
    <dbReference type="NCBI Taxonomy" id="418495"/>
    <lineage>
        <taxon>Bacteria</taxon>
        <taxon>Bacillati</taxon>
        <taxon>Actinomycetota</taxon>
        <taxon>Actinomycetes</taxon>
        <taxon>Pseudonocardiales</taxon>
        <taxon>Pseudonocardiaceae</taxon>
        <taxon>Saccharopolyspora</taxon>
    </lineage>
</organism>
<evidence type="ECO:0008006" key="3">
    <source>
        <dbReference type="Google" id="ProtNLM"/>
    </source>
</evidence>
<dbReference type="Proteomes" id="UP000199529">
    <property type="component" value="Unassembled WGS sequence"/>
</dbReference>
<proteinExistence type="predicted"/>
<name>A0A1H2WFS4_9PSEU</name>
<sequence length="115" mass="11883">MAHNGFTVNVGALESAESGIRDAVAELGEMAGWGFASGGAQGMGVREKMLDSAPHIGPGSLGAALLAFGDAWEFGIRYLVEDGNAAVDALGEARAAYQQMDAEAQQKLVETLREG</sequence>
<accession>A0A1H2WFS4</accession>
<keyword evidence="2" id="KW-1185">Reference proteome</keyword>
<dbReference type="STRING" id="418495.SAMN05216215_1005152"/>
<dbReference type="AlphaFoldDB" id="A0A1H2WFS4"/>
<dbReference type="EMBL" id="FNOK01000005">
    <property type="protein sequence ID" value="SDW79381.1"/>
    <property type="molecule type" value="Genomic_DNA"/>
</dbReference>
<protein>
    <recommendedName>
        <fullName evidence="3">Excreted virulence factor EspC, type VII ESX diderm</fullName>
    </recommendedName>
</protein>
<evidence type="ECO:0000313" key="2">
    <source>
        <dbReference type="Proteomes" id="UP000199529"/>
    </source>
</evidence>
<gene>
    <name evidence="1" type="ORF">SAMN05216215_1005152</name>
</gene>
<evidence type="ECO:0000313" key="1">
    <source>
        <dbReference type="EMBL" id="SDW79381.1"/>
    </source>
</evidence>